<keyword evidence="3" id="KW-1185">Reference proteome</keyword>
<proteinExistence type="predicted"/>
<evidence type="ECO:0000313" key="2">
    <source>
        <dbReference type="EMBL" id="KAK7465205.1"/>
    </source>
</evidence>
<feature type="non-terminal residue" evidence="2">
    <location>
        <position position="1"/>
    </location>
</feature>
<accession>A0ABD0J8I9</accession>
<reference evidence="2 3" key="1">
    <citation type="journal article" date="2023" name="Sci. Data">
        <title>Genome assembly of the Korean intertidal mud-creeper Batillaria attramentaria.</title>
        <authorList>
            <person name="Patra A.K."/>
            <person name="Ho P.T."/>
            <person name="Jun S."/>
            <person name="Lee S.J."/>
            <person name="Kim Y."/>
            <person name="Won Y.J."/>
        </authorList>
    </citation>
    <scope>NUCLEOTIDE SEQUENCE [LARGE SCALE GENOMIC DNA]</scope>
    <source>
        <strain evidence="2">Wonlab-2016</strain>
    </source>
</reference>
<dbReference type="Proteomes" id="UP001519460">
    <property type="component" value="Unassembled WGS sequence"/>
</dbReference>
<comment type="caution">
    <text evidence="2">The sequence shown here is derived from an EMBL/GenBank/DDBJ whole genome shotgun (WGS) entry which is preliminary data.</text>
</comment>
<dbReference type="EMBL" id="JACVVK020000571">
    <property type="protein sequence ID" value="KAK7465205.1"/>
    <property type="molecule type" value="Genomic_DNA"/>
</dbReference>
<sequence>SGVKFLLFRGGKVLKLAAARKARVRTTQARCAISKPWGAEYVKGSLRDMGTQQGILNPPHLTSPLTVHNCGVPHLGFMPYLSQHLPTSARREKHNNSAGKKDRKKKRYTTHPLLTPHGPNVANAPAVCLRMSADVLTRARAVIGARTSACRHARMSQVRR</sequence>
<evidence type="ECO:0000313" key="3">
    <source>
        <dbReference type="Proteomes" id="UP001519460"/>
    </source>
</evidence>
<gene>
    <name evidence="2" type="ORF">BaRGS_00037634</name>
</gene>
<organism evidence="2 3">
    <name type="scientific">Batillaria attramentaria</name>
    <dbReference type="NCBI Taxonomy" id="370345"/>
    <lineage>
        <taxon>Eukaryota</taxon>
        <taxon>Metazoa</taxon>
        <taxon>Spiralia</taxon>
        <taxon>Lophotrochozoa</taxon>
        <taxon>Mollusca</taxon>
        <taxon>Gastropoda</taxon>
        <taxon>Caenogastropoda</taxon>
        <taxon>Sorbeoconcha</taxon>
        <taxon>Cerithioidea</taxon>
        <taxon>Batillariidae</taxon>
        <taxon>Batillaria</taxon>
    </lineage>
</organism>
<feature type="region of interest" description="Disordered" evidence="1">
    <location>
        <begin position="86"/>
        <end position="117"/>
    </location>
</feature>
<name>A0ABD0J8I9_9CAEN</name>
<evidence type="ECO:0000256" key="1">
    <source>
        <dbReference type="SAM" id="MobiDB-lite"/>
    </source>
</evidence>
<dbReference type="AlphaFoldDB" id="A0ABD0J8I9"/>
<protein>
    <submittedName>
        <fullName evidence="2">Uncharacterized protein</fullName>
    </submittedName>
</protein>